<dbReference type="InterPro" id="IPR004367">
    <property type="entry name" value="Cyclin_C-dom"/>
</dbReference>
<dbReference type="SMART" id="SM00385">
    <property type="entry name" value="CYCLIN"/>
    <property type="match status" value="2"/>
</dbReference>
<keyword evidence="9" id="KW-1185">Reference proteome</keyword>
<dbReference type="InterPro" id="IPR013763">
    <property type="entry name" value="Cyclin-like_dom"/>
</dbReference>
<evidence type="ECO:0000313" key="8">
    <source>
        <dbReference type="EMBL" id="KAK0728050.1"/>
    </source>
</evidence>
<feature type="region of interest" description="Disordered" evidence="5">
    <location>
        <begin position="1"/>
        <end position="27"/>
    </location>
</feature>
<dbReference type="FunFam" id="1.10.472.10:FF:000001">
    <property type="entry name" value="G2/mitotic-specific cyclin"/>
    <property type="match status" value="1"/>
</dbReference>
<sequence length="668" mass="74867">MDAKPQRPQRAPPPPANGNENAPPVKTLIHQRHKSAVNLKAVTMTGALNAPPKRTAFGDVSNVVRSIVDYDGKDASKGRVKPVIAAVTSREPRVEDKENSRATAQSSKCLSNGPVSTALLGQAAKPALRSNVQYSQQHIASAANPLVKPGPAKKVAKIYQDKKDRNVAVRPEVGASVDDLLALVDKQIKNPRHYKSQPQLKLDQPVLRRTQSKYLHKADELVEVEDGSDLPDDVTEVAYEDAVERLSKDFEASIEEDLVGGADLIRSVQVEDVVEQHVTTHSDIAHSHKSLPAAPITSEPEEYWDEDEEQDLYDEQGFTTAHSYRSHGDNTTGGVTTIVAPKVTANIKKELERALHHVQETQTEEELEEEAWDVSMVAEYGDEIFAHMRTLEANMLPNPHYMDIQTEIQWSMRSVLMDWLVQVHHRFSLLPETLFLTVNYIDRFLSVKVVSLGKLQLVGATAMFLAAKYEEINCPSVQEIVYMVDSGYNIEEILKAERFMLSMLQFELGWPGPMSFLRRISKADDYDLETRTLAKYFLEMTIMDERFVGSPPSFIAAGAHCLARMFLAKGDWTLAHVHYSGYTMSQLKPLVTMLLECCQDPHRHHGAVFDKYSGPRYKYSSIFVEEKMVKGFKLPLPALLQAARNSSPFEESRLTNFEPIIPHISTEA</sequence>
<organism evidence="8 9">
    <name type="scientific">Lasiosphaeria miniovina</name>
    <dbReference type="NCBI Taxonomy" id="1954250"/>
    <lineage>
        <taxon>Eukaryota</taxon>
        <taxon>Fungi</taxon>
        <taxon>Dikarya</taxon>
        <taxon>Ascomycota</taxon>
        <taxon>Pezizomycotina</taxon>
        <taxon>Sordariomycetes</taxon>
        <taxon>Sordariomycetidae</taxon>
        <taxon>Sordariales</taxon>
        <taxon>Lasiosphaeriaceae</taxon>
        <taxon>Lasiosphaeria</taxon>
    </lineage>
</organism>
<dbReference type="Proteomes" id="UP001172101">
    <property type="component" value="Unassembled WGS sequence"/>
</dbReference>
<keyword evidence="2 4" id="KW-0195">Cyclin</keyword>
<protein>
    <submittedName>
        <fullName evidence="8">Cyclin-like protein</fullName>
    </submittedName>
</protein>
<evidence type="ECO:0000256" key="5">
    <source>
        <dbReference type="SAM" id="MobiDB-lite"/>
    </source>
</evidence>
<dbReference type="GO" id="GO:0051301">
    <property type="term" value="P:cell division"/>
    <property type="evidence" value="ECO:0007669"/>
    <property type="project" value="UniProtKB-KW"/>
</dbReference>
<dbReference type="Pfam" id="PF00134">
    <property type="entry name" value="Cyclin_N"/>
    <property type="match status" value="1"/>
</dbReference>
<dbReference type="CDD" id="cd20512">
    <property type="entry name" value="CYCLIN_CLBs_yeast_rpt2"/>
    <property type="match status" value="1"/>
</dbReference>
<feature type="domain" description="Cyclin C-terminal" evidence="7">
    <location>
        <begin position="511"/>
        <end position="626"/>
    </location>
</feature>
<dbReference type="InterPro" id="IPR006671">
    <property type="entry name" value="Cyclin_N"/>
</dbReference>
<proteinExistence type="inferred from homology"/>
<dbReference type="AlphaFoldDB" id="A0AA40B5F9"/>
<evidence type="ECO:0000259" key="6">
    <source>
        <dbReference type="SMART" id="SM00385"/>
    </source>
</evidence>
<feature type="domain" description="Cyclin-like" evidence="6">
    <location>
        <begin position="418"/>
        <end position="502"/>
    </location>
</feature>
<dbReference type="InterPro" id="IPR036915">
    <property type="entry name" value="Cyclin-like_sf"/>
</dbReference>
<evidence type="ECO:0000256" key="2">
    <source>
        <dbReference type="ARBA" id="ARBA00023127"/>
    </source>
</evidence>
<feature type="region of interest" description="Disordered" evidence="5">
    <location>
        <begin position="89"/>
        <end position="110"/>
    </location>
</feature>
<dbReference type="InterPro" id="IPR048258">
    <property type="entry name" value="Cyclins_cyclin-box"/>
</dbReference>
<evidence type="ECO:0000256" key="4">
    <source>
        <dbReference type="RuleBase" id="RU000383"/>
    </source>
</evidence>
<evidence type="ECO:0000256" key="3">
    <source>
        <dbReference type="ARBA" id="ARBA00023306"/>
    </source>
</evidence>
<dbReference type="SUPFAM" id="SSF47954">
    <property type="entry name" value="Cyclin-like"/>
    <property type="match status" value="2"/>
</dbReference>
<dbReference type="GeneID" id="85322755"/>
<comment type="caution">
    <text evidence="8">The sequence shown here is derived from an EMBL/GenBank/DDBJ whole genome shotgun (WGS) entry which is preliminary data.</text>
</comment>
<evidence type="ECO:0000313" key="9">
    <source>
        <dbReference type="Proteomes" id="UP001172101"/>
    </source>
</evidence>
<evidence type="ECO:0000256" key="1">
    <source>
        <dbReference type="ARBA" id="ARBA00022618"/>
    </source>
</evidence>
<keyword evidence="3" id="KW-0131">Cell cycle</keyword>
<dbReference type="Gene3D" id="1.10.472.10">
    <property type="entry name" value="Cyclin-like"/>
    <property type="match status" value="2"/>
</dbReference>
<accession>A0AA40B5F9</accession>
<dbReference type="RefSeq" id="XP_060300905.1">
    <property type="nucleotide sequence ID" value="XM_060439485.1"/>
</dbReference>
<feature type="domain" description="Cyclin-like" evidence="6">
    <location>
        <begin position="515"/>
        <end position="596"/>
    </location>
</feature>
<feature type="compositionally biased region" description="Polar residues" evidence="5">
    <location>
        <begin position="101"/>
        <end position="110"/>
    </location>
</feature>
<dbReference type="Pfam" id="PF02984">
    <property type="entry name" value="Cyclin_C"/>
    <property type="match status" value="1"/>
</dbReference>
<dbReference type="EMBL" id="JAUIRO010000002">
    <property type="protein sequence ID" value="KAK0728050.1"/>
    <property type="molecule type" value="Genomic_DNA"/>
</dbReference>
<evidence type="ECO:0000259" key="7">
    <source>
        <dbReference type="SMART" id="SM01332"/>
    </source>
</evidence>
<feature type="compositionally biased region" description="Basic and acidic residues" evidence="5">
    <location>
        <begin position="90"/>
        <end position="100"/>
    </location>
</feature>
<name>A0AA40B5F9_9PEZI</name>
<dbReference type="PROSITE" id="PS00292">
    <property type="entry name" value="CYCLINS"/>
    <property type="match status" value="1"/>
</dbReference>
<dbReference type="InterPro" id="IPR039361">
    <property type="entry name" value="Cyclin"/>
</dbReference>
<gene>
    <name evidence="8" type="ORF">B0T26DRAFT_672642</name>
</gene>
<keyword evidence="1" id="KW-0132">Cell division</keyword>
<dbReference type="SMART" id="SM01332">
    <property type="entry name" value="Cyclin_C"/>
    <property type="match status" value="1"/>
</dbReference>
<comment type="similarity">
    <text evidence="4">Belongs to the cyclin family.</text>
</comment>
<dbReference type="PANTHER" id="PTHR10177">
    <property type="entry name" value="CYCLINS"/>
    <property type="match status" value="1"/>
</dbReference>
<reference evidence="8" key="1">
    <citation type="submission" date="2023-06" db="EMBL/GenBank/DDBJ databases">
        <title>Genome-scale phylogeny and comparative genomics of the fungal order Sordariales.</title>
        <authorList>
            <consortium name="Lawrence Berkeley National Laboratory"/>
            <person name="Hensen N."/>
            <person name="Bonometti L."/>
            <person name="Westerberg I."/>
            <person name="Brannstrom I.O."/>
            <person name="Guillou S."/>
            <person name="Cros-Aarteil S."/>
            <person name="Calhoun S."/>
            <person name="Haridas S."/>
            <person name="Kuo A."/>
            <person name="Mondo S."/>
            <person name="Pangilinan J."/>
            <person name="Riley R."/>
            <person name="LaButti K."/>
            <person name="Andreopoulos B."/>
            <person name="Lipzen A."/>
            <person name="Chen C."/>
            <person name="Yanf M."/>
            <person name="Daum C."/>
            <person name="Ng V."/>
            <person name="Clum A."/>
            <person name="Steindorff A."/>
            <person name="Ohm R."/>
            <person name="Martin F."/>
            <person name="Silar P."/>
            <person name="Natvig D."/>
            <person name="Lalanne C."/>
            <person name="Gautier V."/>
            <person name="Ament-velasquez S.L."/>
            <person name="Kruys A."/>
            <person name="Hutchinson M.I."/>
            <person name="Powell A.J."/>
            <person name="Barry K."/>
            <person name="Miller A.N."/>
            <person name="Grigoriev I.V."/>
            <person name="Debuchy R."/>
            <person name="Gladieux P."/>
            <person name="Thoren M.H."/>
            <person name="Johannesson H."/>
        </authorList>
    </citation>
    <scope>NUCLEOTIDE SEQUENCE</scope>
    <source>
        <strain evidence="8">SMH2392-1A</strain>
    </source>
</reference>